<sequence length="156" mass="16904">MPTATDWPARRGERPATTGLEIPHDQLDQFSPPEIRAALAAHAEALPGVFTGPSQVSEPSSLAFRLHDRGGPEHAFLMPGLDEFGHLHKTGFMHLVLPRPLIDALAPQGWLEPHPITRRPGFPDGIVMLYAPRDEAELEIAIAAVTASYEQAAGKP</sequence>
<organism evidence="3 5">
    <name type="scientific">Glycomyces lechevalierae</name>
    <dbReference type="NCBI Taxonomy" id="256034"/>
    <lineage>
        <taxon>Bacteria</taxon>
        <taxon>Bacillati</taxon>
        <taxon>Actinomycetota</taxon>
        <taxon>Actinomycetes</taxon>
        <taxon>Glycomycetales</taxon>
        <taxon>Glycomycetaceae</taxon>
        <taxon>Glycomyces</taxon>
    </lineage>
</organism>
<gene>
    <name evidence="4" type="ORF">J2S69_000672</name>
    <name evidence="3" type="ORF">O2L01_18615</name>
</gene>
<reference evidence="3" key="1">
    <citation type="submission" date="2022-12" db="EMBL/GenBank/DDBJ databases">
        <title>Gycomyces niveus sp.nov., a novel actinomycete isolated from soil in Shouguang.</title>
        <authorList>
            <person name="Yang X."/>
        </authorList>
    </citation>
    <scope>NUCLEOTIDE SEQUENCE</scope>
    <source>
        <strain evidence="3">DSM 44724</strain>
    </source>
</reference>
<dbReference type="AlphaFoldDB" id="A0A9X3PNP5"/>
<proteinExistence type="predicted"/>
<reference evidence="4 6" key="2">
    <citation type="submission" date="2023-07" db="EMBL/GenBank/DDBJ databases">
        <title>Sequencing the genomes of 1000 actinobacteria strains.</title>
        <authorList>
            <person name="Klenk H.-P."/>
        </authorList>
    </citation>
    <scope>NUCLEOTIDE SEQUENCE [LARGE SCALE GENOMIC DNA]</scope>
    <source>
        <strain evidence="4 6">DSM 44724</strain>
    </source>
</reference>
<dbReference type="EMBL" id="JAPZVQ010000013">
    <property type="protein sequence ID" value="MDA1387018.1"/>
    <property type="molecule type" value="Genomic_DNA"/>
</dbReference>
<evidence type="ECO:0000313" key="4">
    <source>
        <dbReference type="EMBL" id="MDR7336953.1"/>
    </source>
</evidence>
<feature type="domain" description="Luciferase" evidence="2">
    <location>
        <begin position="83"/>
        <end position="148"/>
    </location>
</feature>
<keyword evidence="6" id="KW-1185">Reference proteome</keyword>
<dbReference type="Proteomes" id="UP001183604">
    <property type="component" value="Unassembled WGS sequence"/>
</dbReference>
<dbReference type="RefSeq" id="WP_270123515.1">
    <property type="nucleotide sequence ID" value="NZ_BAAAOM010000002.1"/>
</dbReference>
<evidence type="ECO:0000313" key="3">
    <source>
        <dbReference type="EMBL" id="MDA1387018.1"/>
    </source>
</evidence>
<comment type="caution">
    <text evidence="3">The sequence shown here is derived from an EMBL/GenBank/DDBJ whole genome shotgun (WGS) entry which is preliminary data.</text>
</comment>
<dbReference type="PANTHER" id="PTHR38695">
    <property type="entry name" value="AMINO ACID PERMEASE_ SLC12A DOMAIN-CONTAINING PROTEIN"/>
    <property type="match status" value="1"/>
</dbReference>
<dbReference type="Pfam" id="PF17648">
    <property type="entry name" value="Luciferase"/>
    <property type="match status" value="1"/>
</dbReference>
<evidence type="ECO:0000259" key="2">
    <source>
        <dbReference type="Pfam" id="PF17648"/>
    </source>
</evidence>
<dbReference type="EMBL" id="JAVDYD010000001">
    <property type="protein sequence ID" value="MDR7336953.1"/>
    <property type="molecule type" value="Genomic_DNA"/>
</dbReference>
<dbReference type="Proteomes" id="UP001145799">
    <property type="component" value="Unassembled WGS sequence"/>
</dbReference>
<dbReference type="InterPro" id="IPR040841">
    <property type="entry name" value="Luciferase_dom"/>
</dbReference>
<dbReference type="PANTHER" id="PTHR38695:SF1">
    <property type="entry name" value="AMINO ACID PERMEASE_ SLC12A DOMAIN-CONTAINING PROTEIN"/>
    <property type="match status" value="1"/>
</dbReference>
<name>A0A9X3PNP5_9ACTN</name>
<protein>
    <submittedName>
        <fullName evidence="3">DUF5519 family protein</fullName>
    </submittedName>
</protein>
<evidence type="ECO:0000256" key="1">
    <source>
        <dbReference type="SAM" id="MobiDB-lite"/>
    </source>
</evidence>
<dbReference type="InterPro" id="IPR048273">
    <property type="entry name" value="Luciferase"/>
</dbReference>
<accession>A0A9X3PNP5</accession>
<evidence type="ECO:0000313" key="6">
    <source>
        <dbReference type="Proteomes" id="UP001183604"/>
    </source>
</evidence>
<evidence type="ECO:0000313" key="5">
    <source>
        <dbReference type="Proteomes" id="UP001145799"/>
    </source>
</evidence>
<feature type="region of interest" description="Disordered" evidence="1">
    <location>
        <begin position="1"/>
        <end position="24"/>
    </location>
</feature>